<dbReference type="EMBL" id="CAJVQC010056300">
    <property type="protein sequence ID" value="CAG8796279.1"/>
    <property type="molecule type" value="Genomic_DNA"/>
</dbReference>
<keyword evidence="2" id="KW-1185">Reference proteome</keyword>
<feature type="non-terminal residue" evidence="1">
    <location>
        <position position="317"/>
    </location>
</feature>
<gene>
    <name evidence="1" type="ORF">RPERSI_LOCUS20123</name>
</gene>
<proteinExistence type="predicted"/>
<sequence length="317" mass="36496">VNPFQMMRFSGNDEYKQSELTNKAGVGDEECENGDNPIFRQYSPRPSTPKKSSPPTPTRTRRHSLKSEEKYNLSSPPKGYTPNKIVTPADAAAVLAASLTSHKDNYINYDSKKLYYSHPYKYNEEKPSKRQLRRSNSFNHSTNQVIDVAEVLATTVSFVRDNNRKLDRLSDEVRSEQSSENDMDSDDSDSWPSSRREIENEIKQLSTKLESMKLKYEEQIRGKNRLIEELEYALKKSEKDGRKKRSEIERLETQIEAQKRAIDELVEQQNLIARSQSPDPEQAEAIRLLAQELDEKNKVIDELEKKIQVASANHANN</sequence>
<organism evidence="1 2">
    <name type="scientific">Racocetra persica</name>
    <dbReference type="NCBI Taxonomy" id="160502"/>
    <lineage>
        <taxon>Eukaryota</taxon>
        <taxon>Fungi</taxon>
        <taxon>Fungi incertae sedis</taxon>
        <taxon>Mucoromycota</taxon>
        <taxon>Glomeromycotina</taxon>
        <taxon>Glomeromycetes</taxon>
        <taxon>Diversisporales</taxon>
        <taxon>Gigasporaceae</taxon>
        <taxon>Racocetra</taxon>
    </lineage>
</organism>
<dbReference type="Proteomes" id="UP000789920">
    <property type="component" value="Unassembled WGS sequence"/>
</dbReference>
<comment type="caution">
    <text evidence="1">The sequence shown here is derived from an EMBL/GenBank/DDBJ whole genome shotgun (WGS) entry which is preliminary data.</text>
</comment>
<protein>
    <submittedName>
        <fullName evidence="1">7267_t:CDS:1</fullName>
    </submittedName>
</protein>
<reference evidence="1" key="1">
    <citation type="submission" date="2021-06" db="EMBL/GenBank/DDBJ databases">
        <authorList>
            <person name="Kallberg Y."/>
            <person name="Tangrot J."/>
            <person name="Rosling A."/>
        </authorList>
    </citation>
    <scope>NUCLEOTIDE SEQUENCE</scope>
    <source>
        <strain evidence="1">MA461A</strain>
    </source>
</reference>
<name>A0ACA9RJW4_9GLOM</name>
<evidence type="ECO:0000313" key="1">
    <source>
        <dbReference type="EMBL" id="CAG8796279.1"/>
    </source>
</evidence>
<accession>A0ACA9RJW4</accession>
<evidence type="ECO:0000313" key="2">
    <source>
        <dbReference type="Proteomes" id="UP000789920"/>
    </source>
</evidence>
<feature type="non-terminal residue" evidence="1">
    <location>
        <position position="1"/>
    </location>
</feature>